<dbReference type="AlphaFoldDB" id="A0ABD0KJ27"/>
<gene>
    <name evidence="2" type="ORF">BaRGS_00021729</name>
</gene>
<feature type="region of interest" description="Disordered" evidence="1">
    <location>
        <begin position="275"/>
        <end position="296"/>
    </location>
</feature>
<accession>A0ABD0KJ27</accession>
<evidence type="ECO:0000313" key="2">
    <source>
        <dbReference type="EMBL" id="KAK7487059.1"/>
    </source>
</evidence>
<feature type="non-terminal residue" evidence="2">
    <location>
        <position position="428"/>
    </location>
</feature>
<sequence length="428" mass="48294">MATETLSQKRERMYGPGRIERVKGQELRDKLTKSSVLQDGEYNLTRVGQGEGVWQSSFARDFPGQRLDRSPTIATISHARHNFKLGNDSGHLISPATYKQSLTKADFEPQNAPRTKILSEDRTVNWPDMAPQYMVEKPIGDSEYVNSFIHQTRSSSAPTYPRVDTSKMKLPLDPTRFHVQRGSNFLFGSDEKSHLSEQQRAFGRVTDQEDLTHKLPTRDISSDVGKKMKDQDTKSNVFRSGDYNDIAGSMETTTIADFGPRTRHPGEVFASKVVQKRMPSQQPTAPGKSPKVRPTTDVSNELTTYARFVTVPQVFKDAEEGRDYQHNAHFRFGFDPEQKASIYGKDYALAAMAKRAVPKQRPTPDAGNLLQKDPQFSGAANSLQRMDFMKPPRQVKSTVLQGNLDKWSGDNIVMSYDKTRHTEDRQAS</sequence>
<dbReference type="EMBL" id="JACVVK020000170">
    <property type="protein sequence ID" value="KAK7487059.1"/>
    <property type="molecule type" value="Genomic_DNA"/>
</dbReference>
<name>A0ABD0KJ27_9CAEN</name>
<reference evidence="2 3" key="1">
    <citation type="journal article" date="2023" name="Sci. Data">
        <title>Genome assembly of the Korean intertidal mud-creeper Batillaria attramentaria.</title>
        <authorList>
            <person name="Patra A.K."/>
            <person name="Ho P.T."/>
            <person name="Jun S."/>
            <person name="Lee S.J."/>
            <person name="Kim Y."/>
            <person name="Won Y.J."/>
        </authorList>
    </citation>
    <scope>NUCLEOTIDE SEQUENCE [LARGE SCALE GENOMIC DNA]</scope>
    <source>
        <strain evidence="2">Wonlab-2016</strain>
    </source>
</reference>
<comment type="caution">
    <text evidence="2">The sequence shown here is derived from an EMBL/GenBank/DDBJ whole genome shotgun (WGS) entry which is preliminary data.</text>
</comment>
<dbReference type="Proteomes" id="UP001519460">
    <property type="component" value="Unassembled WGS sequence"/>
</dbReference>
<keyword evidence="3" id="KW-1185">Reference proteome</keyword>
<organism evidence="2 3">
    <name type="scientific">Batillaria attramentaria</name>
    <dbReference type="NCBI Taxonomy" id="370345"/>
    <lineage>
        <taxon>Eukaryota</taxon>
        <taxon>Metazoa</taxon>
        <taxon>Spiralia</taxon>
        <taxon>Lophotrochozoa</taxon>
        <taxon>Mollusca</taxon>
        <taxon>Gastropoda</taxon>
        <taxon>Caenogastropoda</taxon>
        <taxon>Sorbeoconcha</taxon>
        <taxon>Cerithioidea</taxon>
        <taxon>Batillariidae</taxon>
        <taxon>Batillaria</taxon>
    </lineage>
</organism>
<proteinExistence type="predicted"/>
<evidence type="ECO:0000256" key="1">
    <source>
        <dbReference type="SAM" id="MobiDB-lite"/>
    </source>
</evidence>
<protein>
    <submittedName>
        <fullName evidence="2">Uncharacterized protein</fullName>
    </submittedName>
</protein>
<evidence type="ECO:0000313" key="3">
    <source>
        <dbReference type="Proteomes" id="UP001519460"/>
    </source>
</evidence>